<dbReference type="EMBL" id="JAULSV010000001">
    <property type="protein sequence ID" value="KAK0654880.1"/>
    <property type="molecule type" value="Genomic_DNA"/>
</dbReference>
<comment type="caution">
    <text evidence="2">The sequence shown here is derived from an EMBL/GenBank/DDBJ whole genome shotgun (WGS) entry which is preliminary data.</text>
</comment>
<keyword evidence="1" id="KW-0732">Signal</keyword>
<evidence type="ECO:0000313" key="2">
    <source>
        <dbReference type="EMBL" id="KAK0654880.1"/>
    </source>
</evidence>
<dbReference type="InterPro" id="IPR054550">
    <property type="entry name" value="Mala_s_1-like"/>
</dbReference>
<feature type="chain" id="PRO_5041339392" evidence="1">
    <location>
        <begin position="23"/>
        <end position="364"/>
    </location>
</feature>
<organism evidence="2 3">
    <name type="scientific">Cercophora newfieldiana</name>
    <dbReference type="NCBI Taxonomy" id="92897"/>
    <lineage>
        <taxon>Eukaryota</taxon>
        <taxon>Fungi</taxon>
        <taxon>Dikarya</taxon>
        <taxon>Ascomycota</taxon>
        <taxon>Pezizomycotina</taxon>
        <taxon>Sordariomycetes</taxon>
        <taxon>Sordariomycetidae</taxon>
        <taxon>Sordariales</taxon>
        <taxon>Lasiosphaeriaceae</taxon>
        <taxon>Cercophora</taxon>
    </lineage>
</organism>
<name>A0AA39YN15_9PEZI</name>
<keyword evidence="3" id="KW-1185">Reference proteome</keyword>
<accession>A0AA39YN15</accession>
<evidence type="ECO:0000256" key="1">
    <source>
        <dbReference type="SAM" id="SignalP"/>
    </source>
</evidence>
<proteinExistence type="predicted"/>
<protein>
    <submittedName>
        <fullName evidence="2">Uncharacterized protein</fullName>
    </submittedName>
</protein>
<reference evidence="2" key="1">
    <citation type="submission" date="2023-06" db="EMBL/GenBank/DDBJ databases">
        <title>Genome-scale phylogeny and comparative genomics of the fungal order Sordariales.</title>
        <authorList>
            <consortium name="Lawrence Berkeley National Laboratory"/>
            <person name="Hensen N."/>
            <person name="Bonometti L."/>
            <person name="Westerberg I."/>
            <person name="Brannstrom I.O."/>
            <person name="Guillou S."/>
            <person name="Cros-Aarteil S."/>
            <person name="Calhoun S."/>
            <person name="Haridas S."/>
            <person name="Kuo A."/>
            <person name="Mondo S."/>
            <person name="Pangilinan J."/>
            <person name="Riley R."/>
            <person name="Labutti K."/>
            <person name="Andreopoulos B."/>
            <person name="Lipzen A."/>
            <person name="Chen C."/>
            <person name="Yanf M."/>
            <person name="Daum C."/>
            <person name="Ng V."/>
            <person name="Clum A."/>
            <person name="Steindorff A."/>
            <person name="Ohm R."/>
            <person name="Martin F."/>
            <person name="Silar P."/>
            <person name="Natvig D."/>
            <person name="Lalanne C."/>
            <person name="Gautier V."/>
            <person name="Ament-Velasquez S.L."/>
            <person name="Kruys A."/>
            <person name="Hutchinson M.I."/>
            <person name="Powell A.J."/>
            <person name="Barry K."/>
            <person name="Miller A.N."/>
            <person name="Grigoriev I.V."/>
            <person name="Debuchy R."/>
            <person name="Gladieux P."/>
            <person name="Thoren M.H."/>
            <person name="Johannesson H."/>
        </authorList>
    </citation>
    <scope>NUCLEOTIDE SEQUENCE</scope>
    <source>
        <strain evidence="2">SMH2532-1</strain>
    </source>
</reference>
<dbReference type="CDD" id="cd12811">
    <property type="entry name" value="MALA"/>
    <property type="match status" value="1"/>
</dbReference>
<gene>
    <name evidence="2" type="ORF">B0T16DRAFT_339510</name>
</gene>
<feature type="signal peptide" evidence="1">
    <location>
        <begin position="1"/>
        <end position="22"/>
    </location>
</feature>
<dbReference type="AlphaFoldDB" id="A0AA39YN15"/>
<dbReference type="SUPFAM" id="SSF101898">
    <property type="entry name" value="NHL repeat"/>
    <property type="match status" value="1"/>
</dbReference>
<dbReference type="Proteomes" id="UP001174936">
    <property type="component" value="Unassembled WGS sequence"/>
</dbReference>
<evidence type="ECO:0000313" key="3">
    <source>
        <dbReference type="Proteomes" id="UP001174936"/>
    </source>
</evidence>
<sequence length="364" mass="39632">MMTSLSFQVGIVVSLLFRPILGHSLFNRGNTHCPPFNNGTFSIHQFQLYPDMARYDPHSCLLYISSLFNGTIATFSPHTNTTLPTITFPGITEIFDLHASGLHLSPSTGILSLVIDAQPAFLTGGANASGDYFLVKYSTRSNRELWRANLTSVTEAKWSGFQDVAVDKRGNSYVIGTYPSSILKVDKSGKKITVWVPPKTRNTTVHGFTGVETFGEALLVVDSNGVPEELSEGDSLLWRFDMRDERGRGELVKLKPEGVKLGVPDAILLPGKYGGKVMLVALNYVGIAVMRSGDGWKSAELVGTVKSDFPAFFQRIIPSAVQIGEKIFMVGQSFPGEIVPGTKGGNQSDFPFFDITAEVDALLV</sequence>